<reference evidence="1" key="1">
    <citation type="submission" date="2020-06" db="EMBL/GenBank/DDBJ databases">
        <title>Draft genome of Bugula neritina, a colonial animal packing powerful symbionts and potential medicines.</title>
        <authorList>
            <person name="Rayko M."/>
        </authorList>
    </citation>
    <scope>NUCLEOTIDE SEQUENCE [LARGE SCALE GENOMIC DNA]</scope>
    <source>
        <strain evidence="1">Kwan_BN1</strain>
    </source>
</reference>
<dbReference type="AlphaFoldDB" id="A0A7J7K356"/>
<proteinExistence type="predicted"/>
<evidence type="ECO:0000313" key="2">
    <source>
        <dbReference type="Proteomes" id="UP000593567"/>
    </source>
</evidence>
<dbReference type="EMBL" id="VXIV02001458">
    <property type="protein sequence ID" value="KAF6033060.1"/>
    <property type="molecule type" value="Genomic_DNA"/>
</dbReference>
<name>A0A7J7K356_BUGNE</name>
<organism evidence="1 2">
    <name type="scientific">Bugula neritina</name>
    <name type="common">Brown bryozoan</name>
    <name type="synonym">Sertularia neritina</name>
    <dbReference type="NCBI Taxonomy" id="10212"/>
    <lineage>
        <taxon>Eukaryota</taxon>
        <taxon>Metazoa</taxon>
        <taxon>Spiralia</taxon>
        <taxon>Lophotrochozoa</taxon>
        <taxon>Bryozoa</taxon>
        <taxon>Gymnolaemata</taxon>
        <taxon>Cheilostomatida</taxon>
        <taxon>Flustrina</taxon>
        <taxon>Buguloidea</taxon>
        <taxon>Bugulidae</taxon>
        <taxon>Bugula</taxon>
    </lineage>
</organism>
<accession>A0A7J7K356</accession>
<evidence type="ECO:0000313" key="1">
    <source>
        <dbReference type="EMBL" id="KAF6033060.1"/>
    </source>
</evidence>
<dbReference type="Proteomes" id="UP000593567">
    <property type="component" value="Unassembled WGS sequence"/>
</dbReference>
<keyword evidence="2" id="KW-1185">Reference proteome</keyword>
<comment type="caution">
    <text evidence="1">The sequence shown here is derived from an EMBL/GenBank/DDBJ whole genome shotgun (WGS) entry which is preliminary data.</text>
</comment>
<gene>
    <name evidence="1" type="ORF">EB796_008641</name>
</gene>
<sequence>MSSQSDSVDKLKSQSVTNIFSNIIQVSSSLHLDKFSKSLELCSKASLQDVDSIFLDYFETFIQQLKEHLGNNSESSLETLSVLVQSLLDYLAILINSGSCDPSAVADAFLLSDIKGCLLLSCHLIDVSVSHVLSLIISQSLQHLANQIKSVWNLVIEFILKYIEVIEKYTTTGHSAILPLLSQVVLCLVKVAADIADVDTKVMVLLYKCIVSRILAKEVEYYRTENVINKVIKGVCQSTLTKLGSETAFQVTTESKVIGFLLRILGRLITFIVDVPDKCVDWSQVIEIIGGVSDSLCEVMYDHSESNSNLDLPLKSLITSCLPSAQFSCEIIKRAVTSGHRLSSLLYAICTVQECLAKCATVYAHWWAEPYLSQLLTFYTMCGNELCRPTTFNNRVQTCYEFVLARLSAMLVTMPSGDDFIRVHDSCRWQALCQCCHLSLE</sequence>
<protein>
    <submittedName>
        <fullName evidence="1">Uncharacterized protein</fullName>
    </submittedName>
</protein>